<accession>A0A7J6AUN2</accession>
<dbReference type="Proteomes" id="UP000593565">
    <property type="component" value="Unassembled WGS sequence"/>
</dbReference>
<gene>
    <name evidence="2" type="ORF">AMELA_G00086000</name>
</gene>
<organism evidence="2 3">
    <name type="scientific">Ameiurus melas</name>
    <name type="common">Black bullhead</name>
    <name type="synonym">Silurus melas</name>
    <dbReference type="NCBI Taxonomy" id="219545"/>
    <lineage>
        <taxon>Eukaryota</taxon>
        <taxon>Metazoa</taxon>
        <taxon>Chordata</taxon>
        <taxon>Craniata</taxon>
        <taxon>Vertebrata</taxon>
        <taxon>Euteleostomi</taxon>
        <taxon>Actinopterygii</taxon>
        <taxon>Neopterygii</taxon>
        <taxon>Teleostei</taxon>
        <taxon>Ostariophysi</taxon>
        <taxon>Siluriformes</taxon>
        <taxon>Ictaluridae</taxon>
        <taxon>Ameiurus</taxon>
    </lineage>
</organism>
<dbReference type="PANTHER" id="PTHR47510:SF3">
    <property type="entry name" value="ENDO_EXONUCLEASE_PHOSPHATASE DOMAIN-CONTAINING PROTEIN"/>
    <property type="match status" value="1"/>
</dbReference>
<evidence type="ECO:0000256" key="1">
    <source>
        <dbReference type="SAM" id="Coils"/>
    </source>
</evidence>
<dbReference type="EMBL" id="JAAGNN010000007">
    <property type="protein sequence ID" value="KAF4086642.1"/>
    <property type="molecule type" value="Genomic_DNA"/>
</dbReference>
<comment type="caution">
    <text evidence="2">The sequence shown here is derived from an EMBL/GenBank/DDBJ whole genome shotgun (WGS) entry which is preliminary data.</text>
</comment>
<evidence type="ECO:0000313" key="2">
    <source>
        <dbReference type="EMBL" id="KAF4086642.1"/>
    </source>
</evidence>
<keyword evidence="1" id="KW-0175">Coiled coil</keyword>
<sequence>MPLLSVFTGQRPYRTRRDVIHSTIARLQTQHTDAFFVTSGDFNHITLDSTLTNFYQFVDCPTRKNRTIDLMYANMRDAYSANILPPLGKSDHNLIYLQPLYKPKVQRLPVVTRTFRKGTTGVDEALRDCFESTDWSVLQNGEDLEEVTHCTTDYLNFCMDIVVPTRTVRCFPNNKPWITSDVKTLLSRKKMAFREGDKVELRRVQGELKAKLKEAKEEYRKKVEQKLQENNMKEVWDGMKTITGLRKSGSSVEGDQDRANQLNHFYNRFVCPVPAPMAVDCPQTSADLDTARACLPVQLTPPLSLSVHYVPPPLKADVFHPHKVTMNVTTPTLVTSHRSSDTRHPLQARPSPPPFLLPLLSSHKITADQVRRQLRKLCPRKAAGPDRLCPRVCASELGEPLKHIFNLIFCLVA</sequence>
<reference evidence="2 3" key="1">
    <citation type="submission" date="2020-02" db="EMBL/GenBank/DDBJ databases">
        <title>A chromosome-scale genome assembly of the black bullhead catfish (Ameiurus melas).</title>
        <authorList>
            <person name="Wen M."/>
            <person name="Zham M."/>
            <person name="Cabau C."/>
            <person name="Klopp C."/>
            <person name="Donnadieu C."/>
            <person name="Roques C."/>
            <person name="Bouchez O."/>
            <person name="Lampietro C."/>
            <person name="Jouanno E."/>
            <person name="Herpin A."/>
            <person name="Louis A."/>
            <person name="Berthelot C."/>
            <person name="Parey E."/>
            <person name="Roest-Crollius H."/>
            <person name="Braasch I."/>
            <person name="Postlethwait J."/>
            <person name="Robinson-Rechavi M."/>
            <person name="Echchiki A."/>
            <person name="Begum T."/>
            <person name="Montfort J."/>
            <person name="Schartl M."/>
            <person name="Bobe J."/>
            <person name="Guiguen Y."/>
        </authorList>
    </citation>
    <scope>NUCLEOTIDE SEQUENCE [LARGE SCALE GENOMIC DNA]</scope>
    <source>
        <strain evidence="2">M_S1</strain>
        <tissue evidence="2">Blood</tissue>
    </source>
</reference>
<protein>
    <submittedName>
        <fullName evidence="2">Uncharacterized protein</fullName>
    </submittedName>
</protein>
<name>A0A7J6AUN2_AMEME</name>
<keyword evidence="3" id="KW-1185">Reference proteome</keyword>
<evidence type="ECO:0000313" key="3">
    <source>
        <dbReference type="Proteomes" id="UP000593565"/>
    </source>
</evidence>
<dbReference type="AlphaFoldDB" id="A0A7J6AUN2"/>
<dbReference type="PANTHER" id="PTHR47510">
    <property type="entry name" value="REVERSE TRANSCRIPTASE DOMAIN-CONTAINING PROTEIN"/>
    <property type="match status" value="1"/>
</dbReference>
<feature type="coiled-coil region" evidence="1">
    <location>
        <begin position="198"/>
        <end position="232"/>
    </location>
</feature>
<proteinExistence type="predicted"/>